<dbReference type="Gene3D" id="2.30.30.110">
    <property type="match status" value="1"/>
</dbReference>
<dbReference type="SUPFAM" id="SSF50118">
    <property type="entry name" value="Cell growth inhibitor/plasmid maintenance toxic component"/>
    <property type="match status" value="1"/>
</dbReference>
<protein>
    <submittedName>
        <fullName evidence="3">PemK family protein</fullName>
    </submittedName>
</protein>
<evidence type="ECO:0000313" key="5">
    <source>
        <dbReference type="Proteomes" id="UP000003505"/>
    </source>
</evidence>
<dbReference type="KEGG" id="ssg:Selsp_1362"/>
<evidence type="ECO:0000313" key="4">
    <source>
        <dbReference type="EMBL" id="EEX77582.1"/>
    </source>
</evidence>
<evidence type="ECO:0000256" key="2">
    <source>
        <dbReference type="ARBA" id="ARBA00022649"/>
    </source>
</evidence>
<reference evidence="4 5" key="1">
    <citation type="submission" date="2009-09" db="EMBL/GenBank/DDBJ databases">
        <authorList>
            <person name="Weinstock G."/>
            <person name="Sodergren E."/>
            <person name="Clifton S."/>
            <person name="Fulton L."/>
            <person name="Fulton B."/>
            <person name="Courtney L."/>
            <person name="Fronick C."/>
            <person name="Harrison M."/>
            <person name="Strong C."/>
            <person name="Farmer C."/>
            <person name="Delahaunty K."/>
            <person name="Markovic C."/>
            <person name="Hall O."/>
            <person name="Minx P."/>
            <person name="Tomlinson C."/>
            <person name="Mitreva M."/>
            <person name="Nelson J."/>
            <person name="Hou S."/>
            <person name="Wollam A."/>
            <person name="Pepin K.H."/>
            <person name="Johnson M."/>
            <person name="Bhonagiri V."/>
            <person name="Nash W.E."/>
            <person name="Warren W."/>
            <person name="Chinwalla A."/>
            <person name="Mardis E.R."/>
            <person name="Wilson R.K."/>
        </authorList>
    </citation>
    <scope>NUCLEOTIDE SEQUENCE [LARGE SCALE GENOMIC DNA]</scope>
    <source>
        <strain evidence="4">ATCC 35185</strain>
        <strain evidence="5">ATCC 35185 / DSM 20758 / VPI D19B-28</strain>
    </source>
</reference>
<dbReference type="AlphaFoldDB" id="C9LU51"/>
<dbReference type="STRING" id="546271.Selsp_1362"/>
<proteinExistence type="inferred from homology"/>
<keyword evidence="2" id="KW-1277">Toxin-antitoxin system</keyword>
<keyword evidence="6" id="KW-1185">Reference proteome</keyword>
<reference evidence="3 6" key="2">
    <citation type="submission" date="2011-04" db="EMBL/GenBank/DDBJ databases">
        <title>The complete genome of Selenomonas sputigena DSM 20758.</title>
        <authorList>
            <consortium name="US DOE Joint Genome Institute (JGI-PGF)"/>
            <person name="Lucas S."/>
            <person name="Copeland A."/>
            <person name="Lapidus A."/>
            <person name="Bruce D."/>
            <person name="Goodwin L."/>
            <person name="Pitluck S."/>
            <person name="Peters L."/>
            <person name="Kyrpides N."/>
            <person name="Mavromatis K."/>
            <person name="Ivanova N."/>
            <person name="Ovchinnikova G."/>
            <person name="Teshima H."/>
            <person name="Detter J.C."/>
            <person name="Tapia R."/>
            <person name="Han C."/>
            <person name="Land M."/>
            <person name="Hauser L."/>
            <person name="Markowitz V."/>
            <person name="Cheng J.-F."/>
            <person name="Hugenholtz P."/>
            <person name="Woyke T."/>
            <person name="Wu D."/>
            <person name="Gronow S."/>
            <person name="Wellnitz S."/>
            <person name="Schneider S."/>
            <person name="Klenk H.-P."/>
            <person name="Eisen J.A."/>
        </authorList>
    </citation>
    <scope>NUCLEOTIDE SEQUENCE [LARGE SCALE GENOMIC DNA]</scope>
    <source>
        <strain evidence="3">ATCC 35185</strain>
        <strain evidence="6">ATCC 35185 / DSM 20758 / VPI D19B-28</strain>
    </source>
</reference>
<comment type="similarity">
    <text evidence="1">Belongs to the PemK/MazF family.</text>
</comment>
<dbReference type="Proteomes" id="UP000003505">
    <property type="component" value="Unassembled WGS sequence"/>
</dbReference>
<dbReference type="GO" id="GO:0003677">
    <property type="term" value="F:DNA binding"/>
    <property type="evidence" value="ECO:0007669"/>
    <property type="project" value="InterPro"/>
</dbReference>
<accession>C9LU51</accession>
<dbReference type="InterPro" id="IPR003477">
    <property type="entry name" value="PemK-like"/>
</dbReference>
<gene>
    <name evidence="3" type="ordered locus">Selsp_1362</name>
    <name evidence="4" type="ORF">SELSPUOL_00858</name>
</gene>
<dbReference type="Pfam" id="PF02452">
    <property type="entry name" value="PemK_toxin"/>
    <property type="match status" value="1"/>
</dbReference>
<dbReference type="EMBL" id="ACKP02000015">
    <property type="protein sequence ID" value="EEX77582.1"/>
    <property type="molecule type" value="Genomic_DNA"/>
</dbReference>
<evidence type="ECO:0000313" key="6">
    <source>
        <dbReference type="Proteomes" id="UP000011124"/>
    </source>
</evidence>
<organism evidence="4 5">
    <name type="scientific">Selenomonas sputigena (strain ATCC 35185 / DSM 20758 / CCUG 44933 / VPI D19B-28)</name>
    <dbReference type="NCBI Taxonomy" id="546271"/>
    <lineage>
        <taxon>Bacteria</taxon>
        <taxon>Bacillati</taxon>
        <taxon>Bacillota</taxon>
        <taxon>Negativicutes</taxon>
        <taxon>Selenomonadales</taxon>
        <taxon>Selenomonadaceae</taxon>
        <taxon>Selenomonas</taxon>
    </lineage>
</organism>
<evidence type="ECO:0000313" key="3">
    <source>
        <dbReference type="EMBL" id="AEC00321.1"/>
    </source>
</evidence>
<dbReference type="eggNOG" id="COG2337">
    <property type="taxonomic scope" value="Bacteria"/>
</dbReference>
<dbReference type="OrthoDB" id="1957237at2"/>
<sequence>MSFSKKHLRDISNKEDFRRYRREVFHDYAAYLKDMIRNNYDLSVKFIMWLKQYLTFIRNERTFNASYLPRFQRGQIVFINLGFRIGHELGGPHYGIVLDNDNRKKDGLITIVPMISKKLRHIEQGVKPWEYELPIPISQLIILKAAKQLDISFGSPVLHDILDSVHKLSSMDEQTQLKQLPVFLKAFEQKLHRRIDPLIAFAEKMNKGSIVDTHQIVTVSKQRIITPTKRNDHLYDICIPPDIMSDICKMIHQNYIEAERLDKPF</sequence>
<dbReference type="RefSeq" id="WP_006192033.1">
    <property type="nucleotide sequence ID" value="NC_015437.1"/>
</dbReference>
<dbReference type="InterPro" id="IPR011067">
    <property type="entry name" value="Plasmid_toxin/cell-grow_inhib"/>
</dbReference>
<dbReference type="Proteomes" id="UP000011124">
    <property type="component" value="Chromosome"/>
</dbReference>
<evidence type="ECO:0000256" key="1">
    <source>
        <dbReference type="ARBA" id="ARBA00007521"/>
    </source>
</evidence>
<name>C9LU51_SELS3</name>
<dbReference type="HOGENOM" id="CLU_091701_0_0_9"/>
<dbReference type="EMBL" id="CP002637">
    <property type="protein sequence ID" value="AEC00321.1"/>
    <property type="molecule type" value="Genomic_DNA"/>
</dbReference>